<dbReference type="PANTHER" id="PTHR41317">
    <property type="entry name" value="PD-(D_E)XK NUCLEASE FAMILY TRANSPOSASE"/>
    <property type="match status" value="1"/>
</dbReference>
<dbReference type="InterPro" id="IPR010106">
    <property type="entry name" value="RpnA"/>
</dbReference>
<name>A0A2W7MUI9_9BACT</name>
<organism evidence="1 2">
    <name type="scientific">Breznakibacter xylanolyticus</name>
    <dbReference type="NCBI Taxonomy" id="990"/>
    <lineage>
        <taxon>Bacteria</taxon>
        <taxon>Pseudomonadati</taxon>
        <taxon>Bacteroidota</taxon>
        <taxon>Bacteroidia</taxon>
        <taxon>Marinilabiliales</taxon>
        <taxon>Marinilabiliaceae</taxon>
        <taxon>Breznakibacter</taxon>
    </lineage>
</organism>
<sequence>MVEARHAVPLPHAIHFYYLCTKQHVMRYLDPKNDLTFKRIFGEHPHLCKSFLNSMLPLEPDALIEELEYLSPELVPEITVLKRTIVDVRCRDQKGRQFIVEMQMYWTESFKNRVVFNASKAYVKQLDNAKEYKLLQPVYALSLVNETFEPQLADYYHHFKIVNHAHPEKQIEGLEFVFVELPKFKAANLRDKRMQVLWLKFLTEIEDGTSQIPDELLHEALISEAVHILESGSYSKEQLEHYDQYWDSIRAERSAFLDAEERGRVEGLEQGRVEGLEKGRVEGLEKGRIEGIEKGRIEGIEKGRVEGLEIGLAKGEKQGIQKGLYLSALLMLNNKIAVEQVAQILSLPEQAVHQLLELYQKYGSAAENHLNEME</sequence>
<proteinExistence type="predicted"/>
<gene>
    <name evidence="1" type="ORF">LX69_03038</name>
</gene>
<evidence type="ECO:0000313" key="1">
    <source>
        <dbReference type="EMBL" id="PZX11805.1"/>
    </source>
</evidence>
<comment type="caution">
    <text evidence="1">The sequence shown here is derived from an EMBL/GenBank/DDBJ whole genome shotgun (WGS) entry which is preliminary data.</text>
</comment>
<dbReference type="EMBL" id="QKZK01000036">
    <property type="protein sequence ID" value="PZX11805.1"/>
    <property type="molecule type" value="Genomic_DNA"/>
</dbReference>
<dbReference type="PANTHER" id="PTHR41317:SF1">
    <property type="entry name" value="PD-(D_E)XK NUCLEASE FAMILY TRANSPOSASE"/>
    <property type="match status" value="1"/>
</dbReference>
<dbReference type="Pfam" id="PF12784">
    <property type="entry name" value="PDDEXK_2"/>
    <property type="match status" value="1"/>
</dbReference>
<dbReference type="NCBIfam" id="TIGR01784">
    <property type="entry name" value="T_den_put_tspse"/>
    <property type="match status" value="1"/>
</dbReference>
<accession>A0A2W7MUI9</accession>
<dbReference type="Proteomes" id="UP000249239">
    <property type="component" value="Unassembled WGS sequence"/>
</dbReference>
<keyword evidence="2" id="KW-1185">Reference proteome</keyword>
<dbReference type="AlphaFoldDB" id="A0A2W7MUI9"/>
<protein>
    <submittedName>
        <fullName evidence="1">Putative transposase/invertase (TIGR01784 family)</fullName>
    </submittedName>
</protein>
<reference evidence="1 2" key="1">
    <citation type="submission" date="2018-06" db="EMBL/GenBank/DDBJ databases">
        <title>Genomic Encyclopedia of Archaeal and Bacterial Type Strains, Phase II (KMG-II): from individual species to whole genera.</title>
        <authorList>
            <person name="Goeker M."/>
        </authorList>
    </citation>
    <scope>NUCLEOTIDE SEQUENCE [LARGE SCALE GENOMIC DNA]</scope>
    <source>
        <strain evidence="1 2">DSM 6779</strain>
    </source>
</reference>
<evidence type="ECO:0000313" key="2">
    <source>
        <dbReference type="Proteomes" id="UP000249239"/>
    </source>
</evidence>